<dbReference type="AlphaFoldDB" id="A0A4U0TRP3"/>
<keyword evidence="3" id="KW-0496">Mitochondrion</keyword>
<comment type="subcellular location">
    <subcellularLocation>
        <location evidence="1">Membrane</location>
    </subcellularLocation>
</comment>
<dbReference type="Gene3D" id="1.50.40.10">
    <property type="entry name" value="Mitochondrial carrier domain"/>
    <property type="match status" value="1"/>
</dbReference>
<evidence type="ECO:0000256" key="4">
    <source>
        <dbReference type="ARBA" id="ARBA00022989"/>
    </source>
</evidence>
<feature type="compositionally biased region" description="Acidic residues" evidence="6">
    <location>
        <begin position="151"/>
        <end position="171"/>
    </location>
</feature>
<dbReference type="GO" id="GO:0016020">
    <property type="term" value="C:membrane"/>
    <property type="evidence" value="ECO:0007669"/>
    <property type="project" value="UniProtKB-SubCell"/>
</dbReference>
<feature type="region of interest" description="Disordered" evidence="6">
    <location>
        <begin position="1"/>
        <end position="61"/>
    </location>
</feature>
<evidence type="ECO:0000256" key="2">
    <source>
        <dbReference type="ARBA" id="ARBA00022692"/>
    </source>
</evidence>
<dbReference type="EMBL" id="NAJL01000042">
    <property type="protein sequence ID" value="TKA24586.1"/>
    <property type="molecule type" value="Genomic_DNA"/>
</dbReference>
<feature type="compositionally biased region" description="Polar residues" evidence="6">
    <location>
        <begin position="1"/>
        <end position="12"/>
    </location>
</feature>
<comment type="caution">
    <text evidence="7">The sequence shown here is derived from an EMBL/GenBank/DDBJ whole genome shotgun (WGS) entry which is preliminary data.</text>
</comment>
<feature type="compositionally biased region" description="Low complexity" evidence="6">
    <location>
        <begin position="52"/>
        <end position="61"/>
    </location>
</feature>
<evidence type="ECO:0000313" key="7">
    <source>
        <dbReference type="EMBL" id="TKA24586.1"/>
    </source>
</evidence>
<evidence type="ECO:0000256" key="6">
    <source>
        <dbReference type="SAM" id="MobiDB-lite"/>
    </source>
</evidence>
<dbReference type="SUPFAM" id="SSF103506">
    <property type="entry name" value="Mitochondrial carrier"/>
    <property type="match status" value="1"/>
</dbReference>
<organism evidence="7 8">
    <name type="scientific">Salinomyces thailandicus</name>
    <dbReference type="NCBI Taxonomy" id="706561"/>
    <lineage>
        <taxon>Eukaryota</taxon>
        <taxon>Fungi</taxon>
        <taxon>Dikarya</taxon>
        <taxon>Ascomycota</taxon>
        <taxon>Pezizomycotina</taxon>
        <taxon>Dothideomycetes</taxon>
        <taxon>Dothideomycetidae</taxon>
        <taxon>Mycosphaerellales</taxon>
        <taxon>Teratosphaeriaceae</taxon>
        <taxon>Salinomyces</taxon>
    </lineage>
</organism>
<protein>
    <recommendedName>
        <fullName evidence="9">Mitochondrial fusion protein</fullName>
    </recommendedName>
</protein>
<gene>
    <name evidence="7" type="ORF">B0A50_06346</name>
</gene>
<keyword evidence="8" id="KW-1185">Reference proteome</keyword>
<accession>A0A4U0TRP3</accession>
<evidence type="ECO:0000256" key="5">
    <source>
        <dbReference type="ARBA" id="ARBA00023136"/>
    </source>
</evidence>
<dbReference type="InterPro" id="IPR023395">
    <property type="entry name" value="MCP_dom_sf"/>
</dbReference>
<name>A0A4U0TRP3_9PEZI</name>
<reference evidence="7 8" key="1">
    <citation type="submission" date="2017-03" db="EMBL/GenBank/DDBJ databases">
        <title>Genomes of endolithic fungi from Antarctica.</title>
        <authorList>
            <person name="Coleine C."/>
            <person name="Masonjones S."/>
            <person name="Stajich J.E."/>
        </authorList>
    </citation>
    <scope>NUCLEOTIDE SEQUENCE [LARGE SCALE GENOMIC DNA]</scope>
    <source>
        <strain evidence="7 8">CCFEE 6315</strain>
    </source>
</reference>
<dbReference type="Proteomes" id="UP000308549">
    <property type="component" value="Unassembled WGS sequence"/>
</dbReference>
<evidence type="ECO:0008006" key="9">
    <source>
        <dbReference type="Google" id="ProtNLM"/>
    </source>
</evidence>
<keyword evidence="4" id="KW-1133">Transmembrane helix</keyword>
<evidence type="ECO:0000313" key="8">
    <source>
        <dbReference type="Proteomes" id="UP000308549"/>
    </source>
</evidence>
<keyword evidence="3" id="KW-0999">Mitochondrion inner membrane</keyword>
<dbReference type="OrthoDB" id="77989at2759"/>
<keyword evidence="5" id="KW-0472">Membrane</keyword>
<proteinExistence type="predicted"/>
<feature type="region of interest" description="Disordered" evidence="6">
    <location>
        <begin position="117"/>
        <end position="211"/>
    </location>
</feature>
<evidence type="ECO:0000256" key="1">
    <source>
        <dbReference type="ARBA" id="ARBA00004370"/>
    </source>
</evidence>
<keyword evidence="2" id="KW-0812">Transmembrane</keyword>
<feature type="compositionally biased region" description="Polar residues" evidence="6">
    <location>
        <begin position="36"/>
        <end position="45"/>
    </location>
</feature>
<sequence>MDTNPGSGTFLMTTAKDRSPNPLRPYYVPPSVGPAPSSTTAQSPHTARPHPAGARGASGSIAGDLFPEFDLDFKTSAGEAWSASRQLFDALLYKYLSVLLAQPFDVAKTVLQLSLPPSADAGVKGQRRRASPRRSGGGYGSRSRRDRPYDDAEGDEGAEDEETGDESDDVPDYFSSTAPRSRSPRRRRRTPPSEEELSPTPTPSKHRRDQDATHDYRLYLKRQDSLLHAMSALYNTSGGVGLWRSTNCTFLYSVLLRTTDTFLRSLLLALLGLPEIPGPDPSGLGSALNVQGGMGLSGLDLSDSPNAFGSLVVVGLSSCIAGLLLSPLDQIRTRLIATPTSHQPRGLLQNLRHLPSLLAPNSLWLPTALAHSIPQVFSASMPLMLRRQLKFSPEATPGLWSFSAFCTCLTDLFIRLPLETIERRAQIHALKRADPLMPTIIEPAPYAGVGGTVYSILYQEGETRIKDPRTGMIRIKRGQGVAGLVRGWRVGFWGLVGVWGAGAMGPGEGKGRGEF</sequence>
<evidence type="ECO:0000256" key="3">
    <source>
        <dbReference type="ARBA" id="ARBA00022792"/>
    </source>
</evidence>